<feature type="compositionally biased region" description="Low complexity" evidence="1">
    <location>
        <begin position="881"/>
        <end position="921"/>
    </location>
</feature>
<dbReference type="Proteomes" id="UP000184390">
    <property type="component" value="Unassembled WGS sequence"/>
</dbReference>
<evidence type="ECO:0000313" key="2">
    <source>
        <dbReference type="EMBL" id="SHJ11426.1"/>
    </source>
</evidence>
<dbReference type="InterPro" id="IPR007391">
    <property type="entry name" value="Vancomycin_resist_VanW"/>
</dbReference>
<feature type="compositionally biased region" description="Low complexity" evidence="1">
    <location>
        <begin position="155"/>
        <end position="167"/>
    </location>
</feature>
<name>A0ABY1IFS0_9ACTO</name>
<organism evidence="2 3">
    <name type="scientific">Actinomyces denticolens</name>
    <dbReference type="NCBI Taxonomy" id="52767"/>
    <lineage>
        <taxon>Bacteria</taxon>
        <taxon>Bacillati</taxon>
        <taxon>Actinomycetota</taxon>
        <taxon>Actinomycetes</taxon>
        <taxon>Actinomycetales</taxon>
        <taxon>Actinomycetaceae</taxon>
        <taxon>Actinomyces</taxon>
    </lineage>
</organism>
<gene>
    <name evidence="2" type="ORF">SAMN05216246_11159</name>
</gene>
<proteinExistence type="predicted"/>
<feature type="compositionally biased region" description="Low complexity" evidence="1">
    <location>
        <begin position="235"/>
        <end position="272"/>
    </location>
</feature>
<comment type="caution">
    <text evidence="2">The sequence shown here is derived from an EMBL/GenBank/DDBJ whole genome shotgun (WGS) entry which is preliminary data.</text>
</comment>
<keyword evidence="3" id="KW-1185">Reference proteome</keyword>
<feature type="compositionally biased region" description="Basic and acidic residues" evidence="1">
    <location>
        <begin position="64"/>
        <end position="74"/>
    </location>
</feature>
<reference evidence="2 3" key="1">
    <citation type="submission" date="2016-11" db="EMBL/GenBank/DDBJ databases">
        <authorList>
            <person name="Varghese N."/>
            <person name="Submissions S."/>
        </authorList>
    </citation>
    <scope>NUCLEOTIDE SEQUENCE [LARGE SCALE GENOMIC DNA]</scope>
    <source>
        <strain evidence="2 3">PA</strain>
    </source>
</reference>
<accession>A0ABY1IFS0</accession>
<sequence length="968" mass="95622">MNDAVTSPDEATAALEALHAATPDHAAEEAEAALAGDAPAEAAPEEDEARDSDGADGIEAGSDGSDRAADDDHGAGGPVPDSVLPADAAIAASALAIATAADRIGVALPEAVVPGEPVEGTGTAADGAERADDEGTPSDAPTEDGGAEAGEAEDAVAGSAEPTDPAGVSDAAVAAAALGVVAAATRAVLPPASADTPEDAADGPEAGAEDESPAAAASADPEAAGSGDAEEPTESAADGASDAPGDAVAAATGAATAARPSLTLPETATPEIATEEVDAGADADAEAGAADRSGEDEDAGRPAALLALARGSVRNPRHLMIAAAALIAVAWLGSAIWTTQALADGSTVGGVSVGGMSPSEARSAVEQSFAESLAQPVTVTAGDKSAQITPADSGVSVDAGSSVGRLTGFTLNPLTIIDRLGGDSVPAATSVDSAALTRSLNSHLGELSSGTVNAEISLQGTKPVVSPSRSGAGVDVEASVNGLSSDWPLGSPTIALVEGTTSPAVTDEQAQSYADTVIAPVLSAPVTVTADGATTAAPASGALTLSPQQLAPMLRISSETGELSTTLDPDALRQAVVAAMGPQIERAAVESGWTIEGRADATPQYVAPVDGLAIDTTALSTGIITTGSAQAGASQRAVVLPMTASAPSSTTAEEDWGIKEIVGEYTTPYYEDAARTQNLVAGAAALNGEIVMPGATFSTNDSLEPVDAEHGFTFSGVILDGVHTEAFGGGLSQIGTTVFNAGYEAGMDDVEHHPHSYWFERYPAGREATLWSPEKDVKFANSTPYPALIQAWVVDGEVHVRLWSTHYYDVSIVSGEKEGYTPIGTVNRSGPRCEPYGGGEGGFSITVTRSRTAPDGTVAEDALHTTYEPDNAVTCSGGGAPAQPSSAQAGQPRSSGGSSQTSAQGQQAPSGGSSPDSAAADPVPPAEAAPAEPQAQAAPPAAEPAPKSAEDSADIAIDAAPPQLGPKD</sequence>
<feature type="compositionally biased region" description="Low complexity" evidence="1">
    <location>
        <begin position="928"/>
        <end position="947"/>
    </location>
</feature>
<dbReference type="EMBL" id="FQYL01000011">
    <property type="protein sequence ID" value="SHJ11426.1"/>
    <property type="molecule type" value="Genomic_DNA"/>
</dbReference>
<feature type="region of interest" description="Disordered" evidence="1">
    <location>
        <begin position="191"/>
        <end position="298"/>
    </location>
</feature>
<feature type="compositionally biased region" description="Acidic residues" evidence="1">
    <location>
        <begin position="273"/>
        <end position="285"/>
    </location>
</feature>
<feature type="region of interest" description="Disordered" evidence="1">
    <location>
        <begin position="869"/>
        <end position="968"/>
    </location>
</feature>
<dbReference type="Pfam" id="PF04294">
    <property type="entry name" value="VanW"/>
    <property type="match status" value="1"/>
</dbReference>
<feature type="compositionally biased region" description="Acidic residues" evidence="1">
    <location>
        <begin position="43"/>
        <end position="56"/>
    </location>
</feature>
<feature type="region of interest" description="Disordered" evidence="1">
    <location>
        <begin position="114"/>
        <end position="167"/>
    </location>
</feature>
<feature type="compositionally biased region" description="Low complexity" evidence="1">
    <location>
        <begin position="213"/>
        <end position="227"/>
    </location>
</feature>
<protein>
    <submittedName>
        <fullName evidence="2">Peptidoglycan binding domain-containing protein</fullName>
    </submittedName>
</protein>
<dbReference type="PANTHER" id="PTHR35788:SF1">
    <property type="entry name" value="EXPORTED PROTEIN"/>
    <property type="match status" value="1"/>
</dbReference>
<dbReference type="PANTHER" id="PTHR35788">
    <property type="entry name" value="EXPORTED PROTEIN-RELATED"/>
    <property type="match status" value="1"/>
</dbReference>
<feature type="compositionally biased region" description="Low complexity" evidence="1">
    <location>
        <begin position="32"/>
        <end position="42"/>
    </location>
</feature>
<evidence type="ECO:0000256" key="1">
    <source>
        <dbReference type="SAM" id="MobiDB-lite"/>
    </source>
</evidence>
<feature type="compositionally biased region" description="Acidic residues" evidence="1">
    <location>
        <begin position="131"/>
        <end position="154"/>
    </location>
</feature>
<feature type="region of interest" description="Disordered" evidence="1">
    <location>
        <begin position="18"/>
        <end position="81"/>
    </location>
</feature>
<evidence type="ECO:0000313" key="3">
    <source>
        <dbReference type="Proteomes" id="UP000184390"/>
    </source>
</evidence>
<feature type="compositionally biased region" description="Acidic residues" evidence="1">
    <location>
        <begin position="196"/>
        <end position="212"/>
    </location>
</feature>
<dbReference type="InterPro" id="IPR052913">
    <property type="entry name" value="Glycopeptide_resist_protein"/>
</dbReference>